<name>A0ABT6AYD4_9BURK</name>
<dbReference type="Gene3D" id="3.20.20.140">
    <property type="entry name" value="Metal-dependent hydrolases"/>
    <property type="match status" value="1"/>
</dbReference>
<evidence type="ECO:0000313" key="3">
    <source>
        <dbReference type="EMBL" id="MDF3836696.1"/>
    </source>
</evidence>
<dbReference type="PANTHER" id="PTHR43569">
    <property type="entry name" value="AMIDOHYDROLASE"/>
    <property type="match status" value="1"/>
</dbReference>
<feature type="domain" description="Amidohydrolase-related" evidence="2">
    <location>
        <begin position="20"/>
        <end position="343"/>
    </location>
</feature>
<dbReference type="RefSeq" id="WP_276267094.1">
    <property type="nucleotide sequence ID" value="NZ_JARJLM010000455.1"/>
</dbReference>
<dbReference type="InterPro" id="IPR006680">
    <property type="entry name" value="Amidohydro-rel"/>
</dbReference>
<comment type="caution">
    <text evidence="3">The sequence shown here is derived from an EMBL/GenBank/DDBJ whole genome shotgun (WGS) entry which is preliminary data.</text>
</comment>
<dbReference type="SUPFAM" id="SSF51556">
    <property type="entry name" value="Metallo-dependent hydrolases"/>
    <property type="match status" value="1"/>
</dbReference>
<sequence>MTKPMHRHTEVALEPELPIIDTHHHLWPEKLVTVSSAGGPGQQVGQGAPLHQWTPYSLDDFGRDVAGGHNIVKTVYLECFSNYRTEGPAHVRPVGEVEWVMSQVSDDRLMSGIIGHADMTLGADVGEVLDAHRAAGGARFKGIRHSVSWDPNPGVYYTPRKPPAGLLLNDAFGKGVAELSRRGLIFETLRYFHQLSELSMLARAHPDLTIVLCHLGGPAATGPYERRRAEVMAEWSAGLKKVAEHHNIVLKLGGIGRRAAAEQKLFDGPRSSEHIAAYWGPELRFCIETLGPDRCMFESNFPVDRKLCDYVTLWNVFKRITSDLSPAERRCLFEGTARRTYRL</sequence>
<dbReference type="Pfam" id="PF04909">
    <property type="entry name" value="Amidohydro_2"/>
    <property type="match status" value="1"/>
</dbReference>
<dbReference type="InterPro" id="IPR052350">
    <property type="entry name" value="Metallo-dep_Lactonases"/>
</dbReference>
<dbReference type="EMBL" id="JARJLM010000455">
    <property type="protein sequence ID" value="MDF3836696.1"/>
    <property type="molecule type" value="Genomic_DNA"/>
</dbReference>
<dbReference type="InterPro" id="IPR032466">
    <property type="entry name" value="Metal_Hydrolase"/>
</dbReference>
<evidence type="ECO:0000313" key="4">
    <source>
        <dbReference type="Proteomes" id="UP001216674"/>
    </source>
</evidence>
<reference evidence="3 4" key="1">
    <citation type="submission" date="2023-03" db="EMBL/GenBank/DDBJ databases">
        <title>Draft assemblies of triclosan tolerant bacteria isolated from returned activated sludge.</title>
        <authorList>
            <person name="Van Hamelsveld S."/>
        </authorList>
    </citation>
    <scope>NUCLEOTIDE SEQUENCE [LARGE SCALE GENOMIC DNA]</scope>
    <source>
        <strain evidence="3 4">GW210010_S58</strain>
    </source>
</reference>
<evidence type="ECO:0000256" key="1">
    <source>
        <dbReference type="ARBA" id="ARBA00038310"/>
    </source>
</evidence>
<comment type="similarity">
    <text evidence="1">Belongs to the metallo-dependent hydrolases superfamily.</text>
</comment>
<evidence type="ECO:0000259" key="2">
    <source>
        <dbReference type="Pfam" id="PF04909"/>
    </source>
</evidence>
<proteinExistence type="inferred from homology"/>
<dbReference type="Proteomes" id="UP001216674">
    <property type="component" value="Unassembled WGS sequence"/>
</dbReference>
<accession>A0ABT6AYD4</accession>
<gene>
    <name evidence="3" type="ORF">P3W85_27620</name>
</gene>
<organism evidence="3 4">
    <name type="scientific">Cupriavidus basilensis</name>
    <dbReference type="NCBI Taxonomy" id="68895"/>
    <lineage>
        <taxon>Bacteria</taxon>
        <taxon>Pseudomonadati</taxon>
        <taxon>Pseudomonadota</taxon>
        <taxon>Betaproteobacteria</taxon>
        <taxon>Burkholderiales</taxon>
        <taxon>Burkholderiaceae</taxon>
        <taxon>Cupriavidus</taxon>
    </lineage>
</organism>
<protein>
    <submittedName>
        <fullName evidence="3">Amidohydrolase family protein</fullName>
    </submittedName>
</protein>
<dbReference type="PANTHER" id="PTHR43569:SF1">
    <property type="entry name" value="BLL3371 PROTEIN"/>
    <property type="match status" value="1"/>
</dbReference>
<keyword evidence="4" id="KW-1185">Reference proteome</keyword>